<evidence type="ECO:0000313" key="3">
    <source>
        <dbReference type="Proteomes" id="UP001176059"/>
    </source>
</evidence>
<organism evidence="2 3">
    <name type="scientific">Lentinula guzmanii</name>
    <dbReference type="NCBI Taxonomy" id="2804957"/>
    <lineage>
        <taxon>Eukaryota</taxon>
        <taxon>Fungi</taxon>
        <taxon>Dikarya</taxon>
        <taxon>Basidiomycota</taxon>
        <taxon>Agaricomycotina</taxon>
        <taxon>Agaricomycetes</taxon>
        <taxon>Agaricomycetidae</taxon>
        <taxon>Agaricales</taxon>
        <taxon>Marasmiineae</taxon>
        <taxon>Omphalotaceae</taxon>
        <taxon>Lentinula</taxon>
    </lineage>
</organism>
<reference evidence="2" key="1">
    <citation type="submission" date="2022-08" db="EMBL/GenBank/DDBJ databases">
        <authorList>
            <consortium name="DOE Joint Genome Institute"/>
            <person name="Min B."/>
            <person name="Sierra-Patev S."/>
            <person name="Naranjo-Ortiz M."/>
            <person name="Looney B."/>
            <person name="Konkel Z."/>
            <person name="Slot J.C."/>
            <person name="Sakamoto Y."/>
            <person name="Steenwyk J.L."/>
            <person name="Rokas A."/>
            <person name="Carro J."/>
            <person name="Camarero S."/>
            <person name="Ferreira P."/>
            <person name="Molpeceres G."/>
            <person name="Ruiz-duenas F.J."/>
            <person name="Serrano A."/>
            <person name="Henrissat B."/>
            <person name="Drula E."/>
            <person name="Hughes K.W."/>
            <person name="Mata J.L."/>
            <person name="Ishikawa N.K."/>
            <person name="Vargas-Isla R."/>
            <person name="Ushijima S."/>
            <person name="Smith C.A."/>
            <person name="Ahrendt S."/>
            <person name="Andreopoulos W."/>
            <person name="He G."/>
            <person name="LaButti K."/>
            <person name="Lipzen A."/>
            <person name="Ng V."/>
            <person name="Riley R."/>
            <person name="Sandor L."/>
            <person name="Barry K."/>
            <person name="Martinez A.T."/>
            <person name="Xiao Y."/>
            <person name="Gibbons J.G."/>
            <person name="Terashima K."/>
            <person name="Hibbett D.S."/>
            <person name="Grigoriev I.V."/>
        </authorList>
    </citation>
    <scope>NUCLEOTIDE SEQUENCE</scope>
    <source>
        <strain evidence="2">ET3784</strain>
    </source>
</reference>
<keyword evidence="3" id="KW-1185">Reference proteome</keyword>
<feature type="transmembrane region" description="Helical" evidence="1">
    <location>
        <begin position="6"/>
        <end position="24"/>
    </location>
</feature>
<gene>
    <name evidence="2" type="ORF">DFJ43DRAFT_47257</name>
</gene>
<dbReference type="AlphaFoldDB" id="A0AA38J1Z5"/>
<accession>A0AA38J1Z5</accession>
<evidence type="ECO:0000313" key="2">
    <source>
        <dbReference type="EMBL" id="KAJ3713235.1"/>
    </source>
</evidence>
<name>A0AA38J1Z5_9AGAR</name>
<proteinExistence type="predicted"/>
<evidence type="ECO:0000256" key="1">
    <source>
        <dbReference type="SAM" id="Phobius"/>
    </source>
</evidence>
<keyword evidence="1" id="KW-0472">Membrane</keyword>
<keyword evidence="1" id="KW-1133">Transmembrane helix</keyword>
<protein>
    <submittedName>
        <fullName evidence="2">Uncharacterized protein</fullName>
    </submittedName>
</protein>
<sequence>MRFNPAYLFVLGSIPATLCLTLNVRSDMRTRSYVGLVETPETRAFHQDHGIHLLAARADRNAVHLKFMSGVEGNEKPPPKVLLLVTKLFTAWLGVPLITPEFFNQLSEVPQNGYLILNFWGSGLEHCKESLDGCSVIIGAVTERNQWITIHKGARFLYSTTTESLAVETLA</sequence>
<comment type="caution">
    <text evidence="2">The sequence shown here is derived from an EMBL/GenBank/DDBJ whole genome shotgun (WGS) entry which is preliminary data.</text>
</comment>
<keyword evidence="1" id="KW-0812">Transmembrane</keyword>
<dbReference type="EMBL" id="JANVFO010000101">
    <property type="protein sequence ID" value="KAJ3713235.1"/>
    <property type="molecule type" value="Genomic_DNA"/>
</dbReference>
<dbReference type="Proteomes" id="UP001176059">
    <property type="component" value="Unassembled WGS sequence"/>
</dbReference>
<reference evidence="2" key="2">
    <citation type="journal article" date="2023" name="Proc. Natl. Acad. Sci. U.S.A.">
        <title>A global phylogenomic analysis of the shiitake genus Lentinula.</title>
        <authorList>
            <person name="Sierra-Patev S."/>
            <person name="Min B."/>
            <person name="Naranjo-Ortiz M."/>
            <person name="Looney B."/>
            <person name="Konkel Z."/>
            <person name="Slot J.C."/>
            <person name="Sakamoto Y."/>
            <person name="Steenwyk J.L."/>
            <person name="Rokas A."/>
            <person name="Carro J."/>
            <person name="Camarero S."/>
            <person name="Ferreira P."/>
            <person name="Molpeceres G."/>
            <person name="Ruiz-Duenas F.J."/>
            <person name="Serrano A."/>
            <person name="Henrissat B."/>
            <person name="Drula E."/>
            <person name="Hughes K.W."/>
            <person name="Mata J.L."/>
            <person name="Ishikawa N.K."/>
            <person name="Vargas-Isla R."/>
            <person name="Ushijima S."/>
            <person name="Smith C.A."/>
            <person name="Donoghue J."/>
            <person name="Ahrendt S."/>
            <person name="Andreopoulos W."/>
            <person name="He G."/>
            <person name="LaButti K."/>
            <person name="Lipzen A."/>
            <person name="Ng V."/>
            <person name="Riley R."/>
            <person name="Sandor L."/>
            <person name="Barry K."/>
            <person name="Martinez A.T."/>
            <person name="Xiao Y."/>
            <person name="Gibbons J.G."/>
            <person name="Terashima K."/>
            <person name="Grigoriev I.V."/>
            <person name="Hibbett D."/>
        </authorList>
    </citation>
    <scope>NUCLEOTIDE SEQUENCE</scope>
    <source>
        <strain evidence="2">ET3784</strain>
    </source>
</reference>